<evidence type="ECO:0000313" key="3">
    <source>
        <dbReference type="Proteomes" id="UP000472676"/>
    </source>
</evidence>
<dbReference type="Gene3D" id="3.40.50.300">
    <property type="entry name" value="P-loop containing nucleotide triphosphate hydrolases"/>
    <property type="match status" value="1"/>
</dbReference>
<evidence type="ECO:0000259" key="1">
    <source>
        <dbReference type="Pfam" id="PF12705"/>
    </source>
</evidence>
<reference evidence="2 3" key="1">
    <citation type="journal article" date="2014" name="Int. J. Syst. Evol. Microbiol.">
        <title>Solimonas terrae sp. nov., isolated from soil.</title>
        <authorList>
            <person name="Kim S.J."/>
            <person name="Moon J.Y."/>
            <person name="Weon H.Y."/>
            <person name="Ahn J.H."/>
            <person name="Chen W.M."/>
            <person name="Kwon S.W."/>
        </authorList>
    </citation>
    <scope>NUCLEOTIDE SEQUENCE [LARGE SCALE GENOMIC DNA]</scope>
    <source>
        <strain evidence="2 3">KIS83-12</strain>
    </source>
</reference>
<dbReference type="EMBL" id="JAAMOW010000003">
    <property type="protein sequence ID" value="NGY04476.1"/>
    <property type="molecule type" value="Genomic_DNA"/>
</dbReference>
<name>A0A6M2BPF0_9GAMM</name>
<dbReference type="NCBIfam" id="TIGR03623">
    <property type="entry name" value="probable DNA repair protein"/>
    <property type="match status" value="1"/>
</dbReference>
<feature type="domain" description="PD-(D/E)XK endonuclease-like" evidence="1">
    <location>
        <begin position="617"/>
        <end position="891"/>
    </location>
</feature>
<dbReference type="AlphaFoldDB" id="A0A6M2BPF0"/>
<dbReference type="InterPro" id="IPR038726">
    <property type="entry name" value="PDDEXK_AddAB-type"/>
</dbReference>
<dbReference type="InterPro" id="IPR027417">
    <property type="entry name" value="P-loop_NTPase"/>
</dbReference>
<comment type="caution">
    <text evidence="2">The sequence shown here is derived from an EMBL/GenBank/DDBJ whole genome shotgun (WGS) entry which is preliminary data.</text>
</comment>
<keyword evidence="3" id="KW-1185">Reference proteome</keyword>
<sequence length="906" mass="98788">MESISAPLSAVPGCRTDELFARLAASDGSRPSVLCASHRQAQALQQAFAHAQLAAGAEVWETPEIAGFGSFVENLGAAAADHDALPVLGDPEARLLWRICVDESRSGEPLLRAADAAQLAAEAWSLCHEYRLNLPLEARGQLDVERFNQWAAAYRRQLDRVGAIDRELAEQRTLASLQRGALAVPAGLVLVGFESISPRLADWIGALAARGVSLHRLDDAAAPVRPRFVVAADDALELRAAAQWALARTQADPRAHVAVVVADLRARRAAVQRAFDEVLCPQFDAPDVHSPARPYNLTLGTPLADCGLVQTALRLLQLASVGLDSAAGSALLCAGNWGAGEEERLQRAALDARLRREGCLQLDLATLLSWSPPALQARWRELANLLPSRRQTPAEWNETFTNFLDAAGWPGPRAIDSEEFQILARWREVLVDFGRVERVLGRIPLSAAVAALRELTERTLFQPQSGDTRVQVMGQLEAQGLSFDALWVTGVDDERFPAASRPHPFVPHALQRARGLPHASAERELAYAQAQLDGWCRRAGALVLSYARGEDGRERSPSPLLAPWLDAVEALDVDALPQSWRQSAAAAVDESIDDASAPPPAAGVVLSGGTRVLGDQARCPFRGYTLHRLAVRALEVPAHGLQAYDRGNLVHAVLERLWSVWREQATLQALAEDELQGQIGEAVDAALGELQRKAPQRLQPVMRELEAQRLRELIRAWLSVERARAPFRVLSLEGRDPAAADATETVREFEGLRLRLRADRVDADEHDRRIVLDYKTGARKPPPWADGRPEDPQLLLYALTEAQVGALAFARLSVGDIGLQGIADDNRYGPGILAYHDDKAMRAVASWDALHGQWRGVLATLATEVRDGWAAVTPKHPRQSCQDCGLHAICRIREQVSLDDGEEVAT</sequence>
<dbReference type="Proteomes" id="UP000472676">
    <property type="component" value="Unassembled WGS sequence"/>
</dbReference>
<dbReference type="RefSeq" id="WP_166253917.1">
    <property type="nucleotide sequence ID" value="NZ_JAAMOW010000003.1"/>
</dbReference>
<accession>A0A6M2BPF0</accession>
<protein>
    <recommendedName>
        <fullName evidence="1">PD-(D/E)XK endonuclease-like domain-containing protein</fullName>
    </recommendedName>
</protein>
<dbReference type="InterPro" id="IPR011604">
    <property type="entry name" value="PDDEXK-like_dom_sf"/>
</dbReference>
<evidence type="ECO:0000313" key="2">
    <source>
        <dbReference type="EMBL" id="NGY04476.1"/>
    </source>
</evidence>
<organism evidence="2 3">
    <name type="scientific">Solimonas terrae</name>
    <dbReference type="NCBI Taxonomy" id="1396819"/>
    <lineage>
        <taxon>Bacteria</taxon>
        <taxon>Pseudomonadati</taxon>
        <taxon>Pseudomonadota</taxon>
        <taxon>Gammaproteobacteria</taxon>
        <taxon>Nevskiales</taxon>
        <taxon>Nevskiaceae</taxon>
        <taxon>Solimonas</taxon>
    </lineage>
</organism>
<gene>
    <name evidence="2" type="ORF">G7Y85_06860</name>
</gene>
<dbReference type="Gene3D" id="3.90.320.10">
    <property type="match status" value="1"/>
</dbReference>
<proteinExistence type="predicted"/>
<dbReference type="Pfam" id="PF12705">
    <property type="entry name" value="PDDEXK_1"/>
    <property type="match status" value="1"/>
</dbReference>
<dbReference type="InterPro" id="IPR019925">
    <property type="entry name" value="DNA_repair_protein_predicted"/>
</dbReference>
<dbReference type="SUPFAM" id="SSF52540">
    <property type="entry name" value="P-loop containing nucleoside triphosphate hydrolases"/>
    <property type="match status" value="1"/>
</dbReference>